<accession>A0A0H5A7U6</accession>
<evidence type="ECO:0000313" key="1">
    <source>
        <dbReference type="EMBL" id="AKS05650.1"/>
    </source>
</evidence>
<dbReference type="PATRIC" id="fig|200450.3.peg.1219"/>
<dbReference type="AlphaFoldDB" id="A0A0H5A7U6"/>
<evidence type="ECO:0000313" key="2">
    <source>
        <dbReference type="Proteomes" id="UP000036608"/>
    </source>
</evidence>
<organism evidence="1 2">
    <name type="scientific">Pseudomonas trivialis</name>
    <dbReference type="NCBI Taxonomy" id="200450"/>
    <lineage>
        <taxon>Bacteria</taxon>
        <taxon>Pseudomonadati</taxon>
        <taxon>Pseudomonadota</taxon>
        <taxon>Gammaproteobacteria</taxon>
        <taxon>Pseudomonadales</taxon>
        <taxon>Pseudomonadaceae</taxon>
        <taxon>Pseudomonas</taxon>
    </lineage>
</organism>
<dbReference type="Proteomes" id="UP000036608">
    <property type="component" value="Chromosome"/>
</dbReference>
<proteinExistence type="predicted"/>
<name>A0A0H5A7U6_9PSED</name>
<reference evidence="1 2" key="1">
    <citation type="journal article" date="2015" name="Genome Announc.">
        <title>Complete Genome Sequence of the Rhizobacterium Pseudomonas trivialis Strain IHBB745 with Multiple Plant Growth-Promoting Activities and Tolerance to Desiccation and Alkalinity.</title>
        <authorList>
            <person name="Gulati A."/>
            <person name="Swarnkar M.K."/>
            <person name="Vyas P."/>
            <person name="Rahi P."/>
            <person name="Thakur R."/>
            <person name="Thakur N."/>
            <person name="Singh A.K."/>
        </authorList>
    </citation>
    <scope>NUCLEOTIDE SEQUENCE [LARGE SCALE GENOMIC DNA]</scope>
    <source>
        <strain evidence="2">745</strain>
    </source>
</reference>
<sequence length="129" mass="14738">MGSHVAIVIHASPGIDDGITSEGHIRLDNGARHYLYSLAQNSGLINKRRRVHKWRKLKSLAHCRFIKDLPKITPHYLTDAVYQTNARTIKLVQRLISTQHGDPSPFKDTQTMKFWITNAYYVQARSVGE</sequence>
<reference evidence="2" key="2">
    <citation type="submission" date="2015-05" db="EMBL/GenBank/DDBJ databases">
        <authorList>
            <person name="Swarnkar M.K."/>
            <person name="Vyas P."/>
            <person name="Rahi P."/>
            <person name="Thakur R."/>
            <person name="Thakur N."/>
            <person name="Singh A.K."/>
            <person name="Gulati A."/>
        </authorList>
    </citation>
    <scope>NUCLEOTIDE SEQUENCE [LARGE SCALE GENOMIC DNA]</scope>
    <source>
        <strain evidence="2">745</strain>
    </source>
</reference>
<dbReference type="KEGG" id="ptv:AA957_05890"/>
<gene>
    <name evidence="1" type="ORF">AA957_05890</name>
</gene>
<protein>
    <submittedName>
        <fullName evidence="1">Uncharacterized protein</fullName>
    </submittedName>
</protein>
<dbReference type="EMBL" id="CP011507">
    <property type="protein sequence ID" value="AKS05650.1"/>
    <property type="molecule type" value="Genomic_DNA"/>
</dbReference>